<evidence type="ECO:0000256" key="1">
    <source>
        <dbReference type="SAM" id="MobiDB-lite"/>
    </source>
</evidence>
<organism evidence="2 3">
    <name type="scientific">Scophthalmus maximus</name>
    <name type="common">Turbot</name>
    <name type="synonym">Psetta maxima</name>
    <dbReference type="NCBI Taxonomy" id="52904"/>
    <lineage>
        <taxon>Eukaryota</taxon>
        <taxon>Metazoa</taxon>
        <taxon>Chordata</taxon>
        <taxon>Craniata</taxon>
        <taxon>Vertebrata</taxon>
        <taxon>Euteleostomi</taxon>
        <taxon>Actinopterygii</taxon>
        <taxon>Neopterygii</taxon>
        <taxon>Teleostei</taxon>
        <taxon>Neoteleostei</taxon>
        <taxon>Acanthomorphata</taxon>
        <taxon>Carangaria</taxon>
        <taxon>Pleuronectiformes</taxon>
        <taxon>Pleuronectoidei</taxon>
        <taxon>Scophthalmidae</taxon>
        <taxon>Scophthalmus</taxon>
    </lineage>
</organism>
<evidence type="ECO:0000313" key="3">
    <source>
        <dbReference type="Proteomes" id="UP000438429"/>
    </source>
</evidence>
<accession>A0A6A4SQE2</accession>
<dbReference type="Proteomes" id="UP000438429">
    <property type="component" value="Unassembled WGS sequence"/>
</dbReference>
<evidence type="ECO:0000313" key="2">
    <source>
        <dbReference type="EMBL" id="KAF0034328.1"/>
    </source>
</evidence>
<gene>
    <name evidence="2" type="ORF">F2P81_014394</name>
</gene>
<proteinExistence type="predicted"/>
<comment type="caution">
    <text evidence="2">The sequence shown here is derived from an EMBL/GenBank/DDBJ whole genome shotgun (WGS) entry which is preliminary data.</text>
</comment>
<feature type="region of interest" description="Disordered" evidence="1">
    <location>
        <begin position="1"/>
        <end position="22"/>
    </location>
</feature>
<protein>
    <submittedName>
        <fullName evidence="2">Uncharacterized protein</fullName>
    </submittedName>
</protein>
<dbReference type="EMBL" id="VEVO01000012">
    <property type="protein sequence ID" value="KAF0034328.1"/>
    <property type="molecule type" value="Genomic_DNA"/>
</dbReference>
<feature type="compositionally biased region" description="Basic and acidic residues" evidence="1">
    <location>
        <begin position="1"/>
        <end position="10"/>
    </location>
</feature>
<dbReference type="AlphaFoldDB" id="A0A6A4SQE2"/>
<sequence length="176" mass="20494">MSDRDPRLGNKQDIGWGGQLRISQEVGQNPKSTVQLGTLTQEHFGQDPKLRSKQDISWEPGLRNKADVSEDPRRRTRHDFGWDACQRKRQNFGVVWLEFYQRFVPFNSVCRLLRSFDLENEHLTRLGSYADNVCSFLGHHFYEFENTLVAPPSFRYNPKMAAVKRGKWPLVIVNAN</sequence>
<name>A0A6A4SQE2_SCOMX</name>
<reference evidence="2 3" key="1">
    <citation type="submission" date="2019-06" db="EMBL/GenBank/DDBJ databases">
        <title>Draft genomes of female and male turbot (Scophthalmus maximus).</title>
        <authorList>
            <person name="Xu H."/>
            <person name="Xu X.-W."/>
            <person name="Shao C."/>
            <person name="Chen S."/>
        </authorList>
    </citation>
    <scope>NUCLEOTIDE SEQUENCE [LARGE SCALE GENOMIC DNA]</scope>
    <source>
        <strain evidence="2">Ysfricsl-2016a</strain>
        <tissue evidence="2">Blood</tissue>
    </source>
</reference>